<reference evidence="2" key="2">
    <citation type="submission" date="2023-06" db="EMBL/GenBank/DDBJ databases">
        <authorList>
            <consortium name="Lawrence Berkeley National Laboratory"/>
            <person name="Haridas S."/>
            <person name="Hensen N."/>
            <person name="Bonometti L."/>
            <person name="Westerberg I."/>
            <person name="Brannstrom I.O."/>
            <person name="Guillou S."/>
            <person name="Cros-Aarteil S."/>
            <person name="Calhoun S."/>
            <person name="Kuo A."/>
            <person name="Mondo S."/>
            <person name="Pangilinan J."/>
            <person name="Riley R."/>
            <person name="Labutti K."/>
            <person name="Andreopoulos B."/>
            <person name="Lipzen A."/>
            <person name="Chen C."/>
            <person name="Yanf M."/>
            <person name="Daum C."/>
            <person name="Ng V."/>
            <person name="Clum A."/>
            <person name="Steindorff A."/>
            <person name="Ohm R."/>
            <person name="Martin F."/>
            <person name="Silar P."/>
            <person name="Natvig D."/>
            <person name="Lalanne C."/>
            <person name="Gautier V."/>
            <person name="Ament-Velasquez S.L."/>
            <person name="Kruys A."/>
            <person name="Hutchinson M.I."/>
            <person name="Powell A.J."/>
            <person name="Barry K."/>
            <person name="Miller A.N."/>
            <person name="Grigoriev I.V."/>
            <person name="Debuchy R."/>
            <person name="Gladieux P."/>
            <person name="Thoren M.H."/>
            <person name="Johannesson H."/>
        </authorList>
    </citation>
    <scope>NUCLEOTIDE SEQUENCE</scope>
    <source>
        <strain evidence="2">CBS 958.72</strain>
    </source>
</reference>
<name>A0AAE0NBB6_9PEZI</name>
<dbReference type="EMBL" id="JAULSN010000003">
    <property type="protein sequence ID" value="KAK3376364.1"/>
    <property type="molecule type" value="Genomic_DNA"/>
</dbReference>
<proteinExistence type="predicted"/>
<organism evidence="2 3">
    <name type="scientific">Lasiosphaeria ovina</name>
    <dbReference type="NCBI Taxonomy" id="92902"/>
    <lineage>
        <taxon>Eukaryota</taxon>
        <taxon>Fungi</taxon>
        <taxon>Dikarya</taxon>
        <taxon>Ascomycota</taxon>
        <taxon>Pezizomycotina</taxon>
        <taxon>Sordariomycetes</taxon>
        <taxon>Sordariomycetidae</taxon>
        <taxon>Sordariales</taxon>
        <taxon>Lasiosphaeriaceae</taxon>
        <taxon>Lasiosphaeria</taxon>
    </lineage>
</organism>
<accession>A0AAE0NBB6</accession>
<feature type="coiled-coil region" evidence="1">
    <location>
        <begin position="120"/>
        <end position="166"/>
    </location>
</feature>
<evidence type="ECO:0000313" key="3">
    <source>
        <dbReference type="Proteomes" id="UP001287356"/>
    </source>
</evidence>
<keyword evidence="3" id="KW-1185">Reference proteome</keyword>
<comment type="caution">
    <text evidence="2">The sequence shown here is derived from an EMBL/GenBank/DDBJ whole genome shotgun (WGS) entry which is preliminary data.</text>
</comment>
<evidence type="ECO:0008006" key="4">
    <source>
        <dbReference type="Google" id="ProtNLM"/>
    </source>
</evidence>
<dbReference type="Proteomes" id="UP001287356">
    <property type="component" value="Unassembled WGS sequence"/>
</dbReference>
<evidence type="ECO:0000256" key="1">
    <source>
        <dbReference type="SAM" id="Coils"/>
    </source>
</evidence>
<evidence type="ECO:0000313" key="2">
    <source>
        <dbReference type="EMBL" id="KAK3376364.1"/>
    </source>
</evidence>
<gene>
    <name evidence="2" type="ORF">B0T24DRAFT_677253</name>
</gene>
<keyword evidence="1" id="KW-0175">Coiled coil</keyword>
<protein>
    <recommendedName>
        <fullName evidence="4">Fungal N-terminal domain-containing protein</fullName>
    </recommendedName>
</protein>
<reference evidence="2" key="1">
    <citation type="journal article" date="2023" name="Mol. Phylogenet. Evol.">
        <title>Genome-scale phylogeny and comparative genomics of the fungal order Sordariales.</title>
        <authorList>
            <person name="Hensen N."/>
            <person name="Bonometti L."/>
            <person name="Westerberg I."/>
            <person name="Brannstrom I.O."/>
            <person name="Guillou S."/>
            <person name="Cros-Aarteil S."/>
            <person name="Calhoun S."/>
            <person name="Haridas S."/>
            <person name="Kuo A."/>
            <person name="Mondo S."/>
            <person name="Pangilinan J."/>
            <person name="Riley R."/>
            <person name="LaButti K."/>
            <person name="Andreopoulos B."/>
            <person name="Lipzen A."/>
            <person name="Chen C."/>
            <person name="Yan M."/>
            <person name="Daum C."/>
            <person name="Ng V."/>
            <person name="Clum A."/>
            <person name="Steindorff A."/>
            <person name="Ohm R.A."/>
            <person name="Martin F."/>
            <person name="Silar P."/>
            <person name="Natvig D.O."/>
            <person name="Lalanne C."/>
            <person name="Gautier V."/>
            <person name="Ament-Velasquez S.L."/>
            <person name="Kruys A."/>
            <person name="Hutchinson M.I."/>
            <person name="Powell A.J."/>
            <person name="Barry K."/>
            <person name="Miller A.N."/>
            <person name="Grigoriev I.V."/>
            <person name="Debuchy R."/>
            <person name="Gladieux P."/>
            <person name="Hiltunen Thoren M."/>
            <person name="Johannesson H."/>
        </authorList>
    </citation>
    <scope>NUCLEOTIDE SEQUENCE</scope>
    <source>
        <strain evidence="2">CBS 958.72</strain>
    </source>
</reference>
<dbReference type="AlphaFoldDB" id="A0AAE0NBB6"/>
<sequence length="262" mass="29022">MDPVSALSLACNILDLIERGYECAAVIKEIHDSEAGLVKKHEILISEIDVLSDIAAALDGARHEIAKCPTDVRMREIATKCFSICAAIQEIVNKCRPDKAGSFRSAAQASIRIFLRKSDIETLQAELKNTQDMMNTLVMTKTLVDVAALNEQLGNVRRQIERQARQSSLASENLRRLSSSLDGAARSGPVLEQLQKVLSSATQAAEASKIMQILDNLHFPTMKERFANVNGPAQGTFDWVFEDSRTFLDSQPDSKTTFRNWL</sequence>